<protein>
    <submittedName>
        <fullName evidence="2">Uncharacterized protein LOC108567321</fullName>
    </submittedName>
</protein>
<keyword evidence="1" id="KW-1185">Reference proteome</keyword>
<dbReference type="Proteomes" id="UP000695000">
    <property type="component" value="Unplaced"/>
</dbReference>
<dbReference type="PANTHER" id="PTHR20905">
    <property type="entry name" value="N-ACETYLTRANSFERASE-RELATED"/>
    <property type="match status" value="1"/>
</dbReference>
<sequence>MTTDRPCGGKYPNIWREFEGRERDGFKRKYWVQDLTEEHFDAVIKVLFEGFVSDEPLCKFLKITEDEEALAEMKELYLDTLRQKYGLICFTKDNDGTQKLVGFNCTSRRMPNDRNFECSNEKVKLFLEYEDKYIPGYKQQMEKLNIKDYLSAVGLFVLPEYRGESIGLQILKAREPLCKARGINISVTLFTSIASQKLAVKAGYIDLMPEDAPSYTPANKDEEYLTELAKGCRFMYIFY</sequence>
<gene>
    <name evidence="2" type="primary">LOC108567321</name>
</gene>
<dbReference type="RefSeq" id="XP_017783198.1">
    <property type="nucleotide sequence ID" value="XM_017927709.1"/>
</dbReference>
<proteinExistence type="predicted"/>
<evidence type="ECO:0000313" key="1">
    <source>
        <dbReference type="Proteomes" id="UP000695000"/>
    </source>
</evidence>
<dbReference type="InterPro" id="IPR016181">
    <property type="entry name" value="Acyl_CoA_acyltransferase"/>
</dbReference>
<organism evidence="1 2">
    <name type="scientific">Nicrophorus vespilloides</name>
    <name type="common">Boreal carrion beetle</name>
    <dbReference type="NCBI Taxonomy" id="110193"/>
    <lineage>
        <taxon>Eukaryota</taxon>
        <taxon>Metazoa</taxon>
        <taxon>Ecdysozoa</taxon>
        <taxon>Arthropoda</taxon>
        <taxon>Hexapoda</taxon>
        <taxon>Insecta</taxon>
        <taxon>Pterygota</taxon>
        <taxon>Neoptera</taxon>
        <taxon>Endopterygota</taxon>
        <taxon>Coleoptera</taxon>
        <taxon>Polyphaga</taxon>
        <taxon>Staphyliniformia</taxon>
        <taxon>Silphidae</taxon>
        <taxon>Nicrophorinae</taxon>
        <taxon>Nicrophorus</taxon>
    </lineage>
</organism>
<dbReference type="SUPFAM" id="SSF55729">
    <property type="entry name" value="Acyl-CoA N-acyltransferases (Nat)"/>
    <property type="match status" value="1"/>
</dbReference>
<dbReference type="GeneID" id="108567321"/>
<name>A0ABM1N8P8_NICVS</name>
<reference evidence="2" key="1">
    <citation type="submission" date="2025-08" db="UniProtKB">
        <authorList>
            <consortium name="RefSeq"/>
        </authorList>
    </citation>
    <scope>IDENTIFICATION</scope>
    <source>
        <tissue evidence="2">Whole Larva</tissue>
    </source>
</reference>
<dbReference type="Gene3D" id="3.40.630.30">
    <property type="match status" value="1"/>
</dbReference>
<evidence type="ECO:0000313" key="2">
    <source>
        <dbReference type="RefSeq" id="XP_017783198.1"/>
    </source>
</evidence>
<accession>A0ABM1N8P8</accession>
<dbReference type="PANTHER" id="PTHR20905:SF32">
    <property type="entry name" value="ARYLALKYLAMINE N-ACETYLTRANSFERASE-LIKE 7, ISOFORM A"/>
    <property type="match status" value="1"/>
</dbReference>